<organism evidence="1 2">
    <name type="scientific">Acinetobacter higginsii</name>
    <dbReference type="NCBI Taxonomy" id="70347"/>
    <lineage>
        <taxon>Bacteria</taxon>
        <taxon>Pseudomonadati</taxon>
        <taxon>Pseudomonadota</taxon>
        <taxon>Gammaproteobacteria</taxon>
        <taxon>Moraxellales</taxon>
        <taxon>Moraxellaceae</taxon>
        <taxon>Acinetobacter</taxon>
    </lineage>
</organism>
<name>N8XQL0_9GAMM</name>
<dbReference type="STRING" id="1144672.F966_02012"/>
<reference evidence="1 2" key="1">
    <citation type="submission" date="2013-02" db="EMBL/GenBank/DDBJ databases">
        <title>The Genome Sequence of Acinetobacter sp. CIP 56.2.</title>
        <authorList>
            <consortium name="The Broad Institute Genome Sequencing Platform"/>
            <consortium name="The Broad Institute Genome Sequencing Center for Infectious Disease"/>
            <person name="Cerqueira G."/>
            <person name="Feldgarden M."/>
            <person name="Courvalin P."/>
            <person name="Perichon B."/>
            <person name="Grillot-Courvalin C."/>
            <person name="Clermont D."/>
            <person name="Rocha E."/>
            <person name="Yoon E.-J."/>
            <person name="Nemec A."/>
            <person name="Walker B."/>
            <person name="Young S.K."/>
            <person name="Zeng Q."/>
            <person name="Gargeya S."/>
            <person name="Fitzgerald M."/>
            <person name="Haas B."/>
            <person name="Abouelleil A."/>
            <person name="Alvarado L."/>
            <person name="Arachchi H.M."/>
            <person name="Berlin A.M."/>
            <person name="Chapman S.B."/>
            <person name="Dewar J."/>
            <person name="Goldberg J."/>
            <person name="Griggs A."/>
            <person name="Gujja S."/>
            <person name="Hansen M."/>
            <person name="Howarth C."/>
            <person name="Imamovic A."/>
            <person name="Larimer J."/>
            <person name="McCowan C."/>
            <person name="Murphy C."/>
            <person name="Neiman D."/>
            <person name="Pearson M."/>
            <person name="Priest M."/>
            <person name="Roberts A."/>
            <person name="Saif S."/>
            <person name="Shea T."/>
            <person name="Sisk P."/>
            <person name="Sykes S."/>
            <person name="Wortman J."/>
            <person name="Nusbaum C."/>
            <person name="Birren B."/>
        </authorList>
    </citation>
    <scope>NUCLEOTIDE SEQUENCE [LARGE SCALE GENOMIC DNA]</scope>
    <source>
        <strain evidence="1 2">CIP 56.2</strain>
    </source>
</reference>
<dbReference type="EMBL" id="APPH01000009">
    <property type="protein sequence ID" value="ENV09355.1"/>
    <property type="molecule type" value="Genomic_DNA"/>
</dbReference>
<dbReference type="HOGENOM" id="CLU_179928_1_0_6"/>
<gene>
    <name evidence="1" type="ORF">F966_02012</name>
</gene>
<evidence type="ECO:0000313" key="2">
    <source>
        <dbReference type="Proteomes" id="UP000013209"/>
    </source>
</evidence>
<proteinExistence type="predicted"/>
<dbReference type="PATRIC" id="fig|1144672.3.peg.1916"/>
<protein>
    <recommendedName>
        <fullName evidence="3">SinR-like protein</fullName>
    </recommendedName>
</protein>
<sequence length="96" mass="11378">MKVYQINYDLRKQRNYDELYKKIKAYGTWCRPLKSCWIIVSEKTAPQIRDDLRQVMDNDDGLLVTRLQQDAAWVNLDSDKDKSMTDWLKKYIGAAS</sequence>
<comment type="caution">
    <text evidence="1">The sequence shown here is derived from an EMBL/GenBank/DDBJ whole genome shotgun (WGS) entry which is preliminary data.</text>
</comment>
<dbReference type="Proteomes" id="UP000013209">
    <property type="component" value="Unassembled WGS sequence"/>
</dbReference>
<evidence type="ECO:0008006" key="3">
    <source>
        <dbReference type="Google" id="ProtNLM"/>
    </source>
</evidence>
<dbReference type="RefSeq" id="WP_004804737.1">
    <property type="nucleotide sequence ID" value="NZ_KB849440.1"/>
</dbReference>
<evidence type="ECO:0000313" key="1">
    <source>
        <dbReference type="EMBL" id="ENV09355.1"/>
    </source>
</evidence>
<accession>N8XQL0</accession>
<dbReference type="AlphaFoldDB" id="N8XQL0"/>
<dbReference type="eggNOG" id="ENOG5033BXY">
    <property type="taxonomic scope" value="Bacteria"/>
</dbReference>